<dbReference type="EMBL" id="VSSB01000002">
    <property type="protein sequence ID" value="TYL50322.1"/>
    <property type="molecule type" value="Genomic_DNA"/>
</dbReference>
<dbReference type="SUPFAM" id="SSF54427">
    <property type="entry name" value="NTF2-like"/>
    <property type="match status" value="1"/>
</dbReference>
<gene>
    <name evidence="2" type="ORF">FYC51_13985</name>
</gene>
<keyword evidence="3" id="KW-1185">Reference proteome</keyword>
<evidence type="ECO:0000313" key="3">
    <source>
        <dbReference type="Proteomes" id="UP000325243"/>
    </source>
</evidence>
<dbReference type="InterPro" id="IPR037401">
    <property type="entry name" value="SnoaL-like"/>
</dbReference>
<feature type="domain" description="SnoaL-like" evidence="1">
    <location>
        <begin position="8"/>
        <end position="94"/>
    </location>
</feature>
<accession>A0A5S4UUX1</accession>
<evidence type="ECO:0000313" key="2">
    <source>
        <dbReference type="EMBL" id="TYL50322.1"/>
    </source>
</evidence>
<evidence type="ECO:0000259" key="1">
    <source>
        <dbReference type="Pfam" id="PF12680"/>
    </source>
</evidence>
<dbReference type="Gene3D" id="3.10.450.50">
    <property type="match status" value="1"/>
</dbReference>
<protein>
    <submittedName>
        <fullName evidence="2">Nuclear transport factor 2 family protein</fullName>
    </submittedName>
</protein>
<dbReference type="Proteomes" id="UP000325243">
    <property type="component" value="Unassembled WGS sequence"/>
</dbReference>
<comment type="caution">
    <text evidence="2">The sequence shown here is derived from an EMBL/GenBank/DDBJ whole genome shotgun (WGS) entry which is preliminary data.</text>
</comment>
<dbReference type="AlphaFoldDB" id="A0A5S4UUX1"/>
<dbReference type="InterPro" id="IPR032710">
    <property type="entry name" value="NTF2-like_dom_sf"/>
</dbReference>
<organism evidence="2 3">
    <name type="scientific">Agromyces mariniharenae</name>
    <dbReference type="NCBI Taxonomy" id="2604423"/>
    <lineage>
        <taxon>Bacteria</taxon>
        <taxon>Bacillati</taxon>
        <taxon>Actinomycetota</taxon>
        <taxon>Actinomycetes</taxon>
        <taxon>Micrococcales</taxon>
        <taxon>Microbacteriaceae</taxon>
        <taxon>Agromyces</taxon>
    </lineage>
</organism>
<proteinExistence type="predicted"/>
<sequence length="108" mass="11440">MTELPAPVAEAFDATNVGDLDRFVGAFAEDGVIDDWGREFRGRDEIAGWSRRESIGVNQTFDVTDVRTAGDVVIVAADVGGDGFNGPSTFTFRLAPGGAAIERMTITG</sequence>
<dbReference type="RefSeq" id="WP_148734424.1">
    <property type="nucleotide sequence ID" value="NZ_VSSB01000002.1"/>
</dbReference>
<dbReference type="Pfam" id="PF12680">
    <property type="entry name" value="SnoaL_2"/>
    <property type="match status" value="1"/>
</dbReference>
<reference evidence="2 3" key="1">
    <citation type="submission" date="2019-08" db="EMBL/GenBank/DDBJ databases">
        <authorList>
            <person name="Hu J."/>
        </authorList>
    </citation>
    <scope>NUCLEOTIDE SEQUENCE [LARGE SCALE GENOMIC DNA]</scope>
    <source>
        <strain evidence="2 3">NEAU-184</strain>
    </source>
</reference>
<name>A0A5S4UUX1_9MICO</name>